<gene>
    <name evidence="1" type="ordered locus">HBHAL_2674</name>
</gene>
<reference evidence="1 2" key="1">
    <citation type="journal article" date="2013" name="Environ. Microbiol.">
        <title>Chloride and organic osmolytes: a hybrid strategy to cope with elevated salinities by the moderately halophilic, chloride-dependent bacterium Halobacillus halophilus.</title>
        <authorList>
            <person name="Saum S.H."/>
            <person name="Pfeiffer F."/>
            <person name="Palm P."/>
            <person name="Rampp M."/>
            <person name="Schuster S.C."/>
            <person name="Muller V."/>
            <person name="Oesterhelt D."/>
        </authorList>
    </citation>
    <scope>NUCLEOTIDE SEQUENCE [LARGE SCALE GENOMIC DNA]</scope>
    <source>
        <strain evidence="2">ATCC 35676 / DSM 2266 / JCM 20832 / KCTC 3685 / LMG 17431 / NBRC 102448 / NCIMB 2269</strain>
    </source>
</reference>
<evidence type="ECO:0000313" key="2">
    <source>
        <dbReference type="Proteomes" id="UP000007397"/>
    </source>
</evidence>
<dbReference type="KEGG" id="hhd:HBHAL_2674"/>
<dbReference type="HOGENOM" id="CLU_3382156_0_0_9"/>
<protein>
    <submittedName>
        <fullName evidence="1">Uncharacterized protein</fullName>
    </submittedName>
</protein>
<keyword evidence="2" id="KW-1185">Reference proteome</keyword>
<dbReference type="Proteomes" id="UP000007397">
    <property type="component" value="Chromosome"/>
</dbReference>
<accession>I0JLK4</accession>
<dbReference type="EMBL" id="HE717023">
    <property type="protein sequence ID" value="CCG45024.1"/>
    <property type="molecule type" value="Genomic_DNA"/>
</dbReference>
<organism evidence="1 2">
    <name type="scientific">Halobacillus halophilus (strain ATCC 35676 / DSM 2266 / JCM 20832 / KCTC 3685 / LMG 17431 / NBRC 102448 / NCIMB 2269)</name>
    <name type="common">Sporosarcina halophila</name>
    <dbReference type="NCBI Taxonomy" id="866895"/>
    <lineage>
        <taxon>Bacteria</taxon>
        <taxon>Bacillati</taxon>
        <taxon>Bacillota</taxon>
        <taxon>Bacilli</taxon>
        <taxon>Bacillales</taxon>
        <taxon>Bacillaceae</taxon>
        <taxon>Halobacillus</taxon>
    </lineage>
</organism>
<proteinExistence type="predicted"/>
<evidence type="ECO:0000313" key="1">
    <source>
        <dbReference type="EMBL" id="CCG45024.1"/>
    </source>
</evidence>
<sequence>MPIPASYHLKDEKMRRWLIHAVRLSSFFKERGF</sequence>
<dbReference type="STRING" id="866895.HBHAL_2674"/>
<dbReference type="AlphaFoldDB" id="I0JLK4"/>
<name>I0JLK4_HALH3</name>